<dbReference type="PANTHER" id="PTHR37319:SF1">
    <property type="entry name" value="TRANSPOSASE TN5 DIMERISATION DOMAIN-CONTAINING PROTEIN"/>
    <property type="match status" value="1"/>
</dbReference>
<feature type="domain" description="Transposase Tn5-like N-terminal" evidence="1">
    <location>
        <begin position="10"/>
        <end position="68"/>
    </location>
</feature>
<reference evidence="2 3" key="1">
    <citation type="submission" date="2020-04" db="EMBL/GenBank/DDBJ databases">
        <authorList>
            <person name="De Canck E."/>
        </authorList>
    </citation>
    <scope>NUCLEOTIDE SEQUENCE [LARGE SCALE GENOMIC DNA]</scope>
    <source>
        <strain evidence="2 3">LMG 29542</strain>
    </source>
</reference>
<dbReference type="InterPro" id="IPR047768">
    <property type="entry name" value="Tn5p-like"/>
</dbReference>
<dbReference type="Gene3D" id="1.10.246.40">
    <property type="entry name" value="Tn5 transposase, domain 1"/>
    <property type="match status" value="1"/>
</dbReference>
<proteinExistence type="predicted"/>
<gene>
    <name evidence="2" type="ORF">LMG29542_07470</name>
</gene>
<dbReference type="PANTHER" id="PTHR37319">
    <property type="entry name" value="TRANSPOSASE"/>
    <property type="match status" value="1"/>
</dbReference>
<dbReference type="InterPro" id="IPR014735">
    <property type="entry name" value="Transposase_Tn5-like_N"/>
</dbReference>
<dbReference type="Pfam" id="PF14706">
    <property type="entry name" value="Tnp_DNA_bind"/>
    <property type="match status" value="1"/>
</dbReference>
<dbReference type="InterPro" id="IPR012337">
    <property type="entry name" value="RNaseH-like_sf"/>
</dbReference>
<dbReference type="SUPFAM" id="SSF53098">
    <property type="entry name" value="Ribonuclease H-like"/>
    <property type="match status" value="1"/>
</dbReference>
<evidence type="ECO:0000313" key="2">
    <source>
        <dbReference type="EMBL" id="CAB3773853.1"/>
    </source>
</evidence>
<evidence type="ECO:0000259" key="1">
    <source>
        <dbReference type="Pfam" id="PF14706"/>
    </source>
</evidence>
<dbReference type="EMBL" id="CADIKH010000088">
    <property type="protein sequence ID" value="CAB3773853.1"/>
    <property type="molecule type" value="Genomic_DNA"/>
</dbReference>
<organism evidence="2 3">
    <name type="scientific">Paraburkholderia humisilvae</name>
    <dbReference type="NCBI Taxonomy" id="627669"/>
    <lineage>
        <taxon>Bacteria</taxon>
        <taxon>Pseudomonadati</taxon>
        <taxon>Pseudomonadota</taxon>
        <taxon>Betaproteobacteria</taxon>
        <taxon>Burkholderiales</taxon>
        <taxon>Burkholderiaceae</taxon>
        <taxon>Paraburkholderia</taxon>
    </lineage>
</organism>
<protein>
    <submittedName>
        <fullName evidence="2">IS4 family transposase ISPye60</fullName>
    </submittedName>
</protein>
<accession>A0A6J5F662</accession>
<evidence type="ECO:0000313" key="3">
    <source>
        <dbReference type="Proteomes" id="UP000494363"/>
    </source>
</evidence>
<dbReference type="AlphaFoldDB" id="A0A6J5F662"/>
<name>A0A6J5F662_9BURK</name>
<dbReference type="Proteomes" id="UP000494363">
    <property type="component" value="Unassembled WGS sequence"/>
</dbReference>
<dbReference type="InterPro" id="IPR038215">
    <property type="entry name" value="TN5-like_N_sf"/>
</dbReference>
<keyword evidence="3" id="KW-1185">Reference proteome</keyword>
<sequence>MAGKRQADDRLWMNLEVRGSEFQDTRLRRRFAILLEKLWNGMGQTIPFACQDWASTKGACRILSDDRVSEHDIRHFQASSERVKATGGPVLILQDTTTFSYQRERPELIGHTGKTTLRTGNYGVGPRQPLTQCGILMHSSLVVTADGLPLGLAAVKFWTRKQFKGAYELKRHINPTRVPIEEKKSWRWLENTRQSTGLLDDPVRCIHIGDRESGIYELLCIAYDLRTHFLVRTCFDRLAGDGQNTISKAMQHVQLKGPHRVELRDAKGRPMTATLELRYS</sequence>
<dbReference type="Gene3D" id="3.90.350.10">
    <property type="entry name" value="Transposase Inhibitor Protein From Tn5, Chain A, domain 1"/>
    <property type="match status" value="1"/>
</dbReference>